<evidence type="ECO:0000256" key="1">
    <source>
        <dbReference type="SAM" id="Phobius"/>
    </source>
</evidence>
<dbReference type="AlphaFoldDB" id="A0A1H7K9Q5"/>
<dbReference type="GO" id="GO:0016787">
    <property type="term" value="F:hydrolase activity"/>
    <property type="evidence" value="ECO:0007669"/>
    <property type="project" value="UniProtKB-KW"/>
</dbReference>
<protein>
    <submittedName>
        <fullName evidence="3">Alpha/beta hydrolase family protein</fullName>
    </submittedName>
</protein>
<dbReference type="Pfam" id="PF12695">
    <property type="entry name" value="Abhydrolase_5"/>
    <property type="match status" value="1"/>
</dbReference>
<evidence type="ECO:0000313" key="4">
    <source>
        <dbReference type="Proteomes" id="UP000182321"/>
    </source>
</evidence>
<name>A0A1H7K9Q5_9FIRM</name>
<evidence type="ECO:0000313" key="3">
    <source>
        <dbReference type="EMBL" id="SEK83230.1"/>
    </source>
</evidence>
<dbReference type="Gene3D" id="3.40.50.1820">
    <property type="entry name" value="alpha/beta hydrolase"/>
    <property type="match status" value="1"/>
</dbReference>
<dbReference type="SUPFAM" id="SSF53474">
    <property type="entry name" value="alpha/beta-Hydrolases"/>
    <property type="match status" value="1"/>
</dbReference>
<keyword evidence="1" id="KW-0472">Membrane</keyword>
<accession>A0A1H7K9Q5</accession>
<gene>
    <name evidence="3" type="ORF">SAMN02910377_01939</name>
</gene>
<dbReference type="RefSeq" id="WP_074791422.1">
    <property type="nucleotide sequence ID" value="NZ_FNZX01000012.1"/>
</dbReference>
<sequence>MKSNKGKKLRITGIIVLVLIIAIVAKFFNYVNNYYQATDRAMEYINNPADGVSVEYVDNTIVFEPENPVAGFIFYPGGLVESEAYAPLMEQLAEQDIMCIIVEMPHYLAMFDANGARGIQAKYPEIDDWYLGGHSLGGAMASLYANRHQSEYEGLILLAAYSTKDLTDEPTIDVLSIRGSEDGVLNMEKYNENLANLPADYEEVIIQGGCHGYFGDYGMQSGDGEPTITVEEQTEATVEAIGEFVEK</sequence>
<reference evidence="4" key="1">
    <citation type="submission" date="2016-10" db="EMBL/GenBank/DDBJ databases">
        <authorList>
            <person name="Varghese N."/>
            <person name="Submissions S."/>
        </authorList>
    </citation>
    <scope>NUCLEOTIDE SEQUENCE [LARGE SCALE GENOMIC DNA]</scope>
    <source>
        <strain evidence="4">ACV-9</strain>
    </source>
</reference>
<dbReference type="InterPro" id="IPR029058">
    <property type="entry name" value="AB_hydrolase_fold"/>
</dbReference>
<keyword evidence="1" id="KW-0812">Transmembrane</keyword>
<organism evidence="3 4">
    <name type="scientific">Pseudobutyrivibrio ruminis</name>
    <dbReference type="NCBI Taxonomy" id="46206"/>
    <lineage>
        <taxon>Bacteria</taxon>
        <taxon>Bacillati</taxon>
        <taxon>Bacillota</taxon>
        <taxon>Clostridia</taxon>
        <taxon>Lachnospirales</taxon>
        <taxon>Lachnospiraceae</taxon>
        <taxon>Pseudobutyrivibrio</taxon>
    </lineage>
</organism>
<dbReference type="EMBL" id="FNZX01000012">
    <property type="protein sequence ID" value="SEK83230.1"/>
    <property type="molecule type" value="Genomic_DNA"/>
</dbReference>
<proteinExistence type="predicted"/>
<dbReference type="InterPro" id="IPR029059">
    <property type="entry name" value="AB_hydrolase_5"/>
</dbReference>
<keyword evidence="1" id="KW-1133">Transmembrane helix</keyword>
<feature type="domain" description="Alpha/beta hydrolase fold-5" evidence="2">
    <location>
        <begin position="72"/>
        <end position="235"/>
    </location>
</feature>
<feature type="transmembrane region" description="Helical" evidence="1">
    <location>
        <begin position="12"/>
        <end position="31"/>
    </location>
</feature>
<evidence type="ECO:0000259" key="2">
    <source>
        <dbReference type="Pfam" id="PF12695"/>
    </source>
</evidence>
<keyword evidence="3" id="KW-0378">Hydrolase</keyword>
<keyword evidence="4" id="KW-1185">Reference proteome</keyword>
<dbReference type="Proteomes" id="UP000182321">
    <property type="component" value="Unassembled WGS sequence"/>
</dbReference>